<dbReference type="Proteomes" id="UP001431429">
    <property type="component" value="Unassembled WGS sequence"/>
</dbReference>
<gene>
    <name evidence="2" type="ORF">NBG84_34630</name>
</gene>
<dbReference type="InterPro" id="IPR001646">
    <property type="entry name" value="5peptide_repeat"/>
</dbReference>
<feature type="compositionally biased region" description="Basic and acidic residues" evidence="1">
    <location>
        <begin position="1"/>
        <end position="11"/>
    </location>
</feature>
<proteinExistence type="predicted"/>
<keyword evidence="3" id="KW-1185">Reference proteome</keyword>
<dbReference type="SUPFAM" id="SSF141571">
    <property type="entry name" value="Pentapeptide repeat-like"/>
    <property type="match status" value="1"/>
</dbReference>
<dbReference type="Pfam" id="PF00805">
    <property type="entry name" value="Pentapeptide"/>
    <property type="match status" value="1"/>
</dbReference>
<evidence type="ECO:0000256" key="1">
    <source>
        <dbReference type="SAM" id="MobiDB-lite"/>
    </source>
</evidence>
<organism evidence="2 3">
    <name type="scientific">Streptomyces albipurpureus</name>
    <dbReference type="NCBI Taxonomy" id="2897419"/>
    <lineage>
        <taxon>Bacteria</taxon>
        <taxon>Bacillati</taxon>
        <taxon>Actinomycetota</taxon>
        <taxon>Actinomycetes</taxon>
        <taxon>Kitasatosporales</taxon>
        <taxon>Streptomycetaceae</taxon>
        <taxon>Streptomyces</taxon>
    </lineage>
</organism>
<accession>A0ABT0UZF6</accession>
<name>A0ABT0UZF6_9ACTN</name>
<dbReference type="PANTHER" id="PTHR14136:SF17">
    <property type="entry name" value="BTB_POZ DOMAIN-CONTAINING PROTEIN KCTD9"/>
    <property type="match status" value="1"/>
</dbReference>
<reference evidence="2" key="1">
    <citation type="submission" date="2022-06" db="EMBL/GenBank/DDBJ databases">
        <title>Genome public.</title>
        <authorList>
            <person name="Sun Q."/>
        </authorList>
    </citation>
    <scope>NUCLEOTIDE SEQUENCE</scope>
    <source>
        <strain evidence="2">CWNU-1</strain>
    </source>
</reference>
<dbReference type="Gene3D" id="2.160.20.80">
    <property type="entry name" value="E3 ubiquitin-protein ligase SopA"/>
    <property type="match status" value="1"/>
</dbReference>
<evidence type="ECO:0000313" key="3">
    <source>
        <dbReference type="Proteomes" id="UP001431429"/>
    </source>
</evidence>
<sequence>MAIRRESEKNTDPASPTAPAPDQPSIIRGEDWYGRDLSGQRFSRHTFYDTDWTEVVNEGGIFDECTFSGVRFNVSRHASAAFTNCVFRRCTFFDTRFEQCKVVGSRFELCTFNILRVTGGDWSFAALPKADLRGAVFDGVRMRECDLTAARLEGATLVGADLSGATLRGVKLQGADLRGSDLSALDPLTTELAGAKIDLEQAAVIATALGFEVS</sequence>
<dbReference type="InterPro" id="IPR051082">
    <property type="entry name" value="Pentapeptide-BTB/POZ_domain"/>
</dbReference>
<protein>
    <submittedName>
        <fullName evidence="2">Pentapeptide repeat-containing protein</fullName>
    </submittedName>
</protein>
<feature type="region of interest" description="Disordered" evidence="1">
    <location>
        <begin position="1"/>
        <end position="28"/>
    </location>
</feature>
<evidence type="ECO:0000313" key="2">
    <source>
        <dbReference type="EMBL" id="MCM2393354.1"/>
    </source>
</evidence>
<dbReference type="RefSeq" id="WP_250923649.1">
    <property type="nucleotide sequence ID" value="NZ_JAMQAW010000070.1"/>
</dbReference>
<dbReference type="EMBL" id="JAMQAW010000070">
    <property type="protein sequence ID" value="MCM2393354.1"/>
    <property type="molecule type" value="Genomic_DNA"/>
</dbReference>
<comment type="caution">
    <text evidence="2">The sequence shown here is derived from an EMBL/GenBank/DDBJ whole genome shotgun (WGS) entry which is preliminary data.</text>
</comment>
<dbReference type="PANTHER" id="PTHR14136">
    <property type="entry name" value="BTB_POZ DOMAIN-CONTAINING PROTEIN KCTD9"/>
    <property type="match status" value="1"/>
</dbReference>